<dbReference type="EMBL" id="JAECVW010000013">
    <property type="protein sequence ID" value="MBH8596333.1"/>
    <property type="molecule type" value="Genomic_DNA"/>
</dbReference>
<proteinExistence type="predicted"/>
<dbReference type="Proteomes" id="UP000633619">
    <property type="component" value="Unassembled WGS sequence"/>
</dbReference>
<comment type="caution">
    <text evidence="1">The sequence shown here is derived from an EMBL/GenBank/DDBJ whole genome shotgun (WGS) entry which is preliminary data.</text>
</comment>
<keyword evidence="2" id="KW-1185">Reference proteome</keyword>
<name>A0A8I1A8E9_THEIN</name>
<evidence type="ECO:0000313" key="1">
    <source>
        <dbReference type="EMBL" id="MBH8596333.1"/>
    </source>
</evidence>
<accession>A0A8I1A8E9</accession>
<dbReference type="RefSeq" id="WP_181732988.1">
    <property type="nucleotide sequence ID" value="NZ_JACEIR010000015.1"/>
</dbReference>
<sequence length="53" mass="6290">MQNPWLVWAARIIEETLPLVREQLSHNQNVILKMENMFEELTPKTSSSKKRHS</sequence>
<organism evidence="1 2">
    <name type="scientific">Thermoactinomyces intermedius</name>
    <dbReference type="NCBI Taxonomy" id="2024"/>
    <lineage>
        <taxon>Bacteria</taxon>
        <taxon>Bacillati</taxon>
        <taxon>Bacillota</taxon>
        <taxon>Bacilli</taxon>
        <taxon>Bacillales</taxon>
        <taxon>Thermoactinomycetaceae</taxon>
        <taxon>Thermoactinomyces</taxon>
    </lineage>
</organism>
<reference evidence="1 2" key="1">
    <citation type="submission" date="2020-12" db="EMBL/GenBank/DDBJ databases">
        <title>WGS of Thermoactinomyces spp.</title>
        <authorList>
            <person name="Cheng K."/>
        </authorList>
    </citation>
    <scope>NUCLEOTIDE SEQUENCE [LARGE SCALE GENOMIC DNA]</scope>
    <source>
        <strain evidence="2">CICC 10671\DSM 43846</strain>
    </source>
</reference>
<protein>
    <submittedName>
        <fullName evidence="1">Uncharacterized protein</fullName>
    </submittedName>
</protein>
<gene>
    <name evidence="1" type="ORF">I8U20_13580</name>
</gene>
<evidence type="ECO:0000313" key="2">
    <source>
        <dbReference type="Proteomes" id="UP000633619"/>
    </source>
</evidence>
<dbReference type="AlphaFoldDB" id="A0A8I1A8E9"/>